<protein>
    <recommendedName>
        <fullName evidence="2">DUF3823 domain-containing protein</fullName>
    </recommendedName>
</protein>
<reference evidence="1" key="1">
    <citation type="submission" date="2019-03" db="EMBL/GenBank/DDBJ databases">
        <title>Single cell metagenomics reveals metabolic interactions within the superorganism composed of flagellate Streblomastix strix and complex community of Bacteroidetes bacteria on its surface.</title>
        <authorList>
            <person name="Treitli S.C."/>
            <person name="Kolisko M."/>
            <person name="Husnik F."/>
            <person name="Keeling P."/>
            <person name="Hampl V."/>
        </authorList>
    </citation>
    <scope>NUCLEOTIDE SEQUENCE</scope>
    <source>
        <strain evidence="1">STM</strain>
    </source>
</reference>
<evidence type="ECO:0000313" key="1">
    <source>
        <dbReference type="EMBL" id="KAA6335499.1"/>
    </source>
</evidence>
<name>A0A5J4RPB9_9ZZZZ</name>
<proteinExistence type="predicted"/>
<sequence>MKKIVYILWSYLLVISFNSCELFEIDNYDEPQETIKGEVVDVATGERVLTDQGSEGTRIRLRELSWTETAVPSNFDFWCMKEGIFQNTKVFKGHYNVNISGAFIPLIRLNQQGDTIFDGSKYIDIKGVTNVKFEVQPFLKVEWVGEPTVSDGKITASFRVTRAVTPEEFKSKIEPMGGYNDNFLDVTDVRLFVSQVEYVGFREWDNRYSVEKTYNDSNSFNALLGETVTITTNGVIPAGRTVFIRAAARMNYRTENITHHNYNEAKRVNIP</sequence>
<dbReference type="AlphaFoldDB" id="A0A5J4RPB9"/>
<accession>A0A5J4RPB9</accession>
<gene>
    <name evidence="1" type="ORF">EZS27_016275</name>
</gene>
<organism evidence="1">
    <name type="scientific">termite gut metagenome</name>
    <dbReference type="NCBI Taxonomy" id="433724"/>
    <lineage>
        <taxon>unclassified sequences</taxon>
        <taxon>metagenomes</taxon>
        <taxon>organismal metagenomes</taxon>
    </lineage>
</organism>
<dbReference type="Gene3D" id="2.60.40.1120">
    <property type="entry name" value="Carboxypeptidase-like, regulatory domain"/>
    <property type="match status" value="1"/>
</dbReference>
<evidence type="ECO:0008006" key="2">
    <source>
        <dbReference type="Google" id="ProtNLM"/>
    </source>
</evidence>
<dbReference type="Gene3D" id="2.60.40.2060">
    <property type="match status" value="1"/>
</dbReference>
<comment type="caution">
    <text evidence="1">The sequence shown here is derived from an EMBL/GenBank/DDBJ whole genome shotgun (WGS) entry which is preliminary data.</text>
</comment>
<dbReference type="EMBL" id="SNRY01000887">
    <property type="protein sequence ID" value="KAA6335499.1"/>
    <property type="molecule type" value="Genomic_DNA"/>
</dbReference>